<comment type="function">
    <text evidence="5 7">Participates in transcription elongation, termination and antitermination.</text>
</comment>
<dbReference type="InterPro" id="IPR005824">
    <property type="entry name" value="KOW"/>
</dbReference>
<keyword evidence="4 5" id="KW-0804">Transcription</keyword>
<keyword evidence="11" id="KW-1185">Reference proteome</keyword>
<dbReference type="InterPro" id="IPR036735">
    <property type="entry name" value="NGN_dom_sf"/>
</dbReference>
<dbReference type="SUPFAM" id="SSF50104">
    <property type="entry name" value="Translation proteins SH3-like domain"/>
    <property type="match status" value="1"/>
</dbReference>
<dbReference type="Gene3D" id="3.30.70.940">
    <property type="entry name" value="NusG, N-terminal domain"/>
    <property type="match status" value="1"/>
</dbReference>
<dbReference type="GO" id="GO:0032784">
    <property type="term" value="P:regulation of DNA-templated transcription elongation"/>
    <property type="evidence" value="ECO:0007669"/>
    <property type="project" value="InterPro"/>
</dbReference>
<dbReference type="GO" id="GO:0031564">
    <property type="term" value="P:transcription antitermination"/>
    <property type="evidence" value="ECO:0007669"/>
    <property type="project" value="UniProtKB-UniRule"/>
</dbReference>
<proteinExistence type="inferred from homology"/>
<dbReference type="AlphaFoldDB" id="A0A2S5REV6"/>
<dbReference type="STRING" id="1399797.GCA_000518285_01376"/>
<keyword evidence="3 5" id="KW-0805">Transcription regulation</keyword>
<dbReference type="GO" id="GO:0006353">
    <property type="term" value="P:DNA-templated transcription termination"/>
    <property type="evidence" value="ECO:0007669"/>
    <property type="project" value="UniProtKB-UniRule"/>
</dbReference>
<dbReference type="Proteomes" id="UP000237865">
    <property type="component" value="Unassembled WGS sequence"/>
</dbReference>
<dbReference type="InterPro" id="IPR006645">
    <property type="entry name" value="NGN-like_dom"/>
</dbReference>
<sequence>MIENNKLIEELLNMKGQWFVINSQTGHEDKVLSDLVQKIKTSNLQSDVFDVRISKGLTTTKAGKEVIKNRFPGYIFINMIMSEHAWFVVRNTPGVTGFIGSSGRGAKPFPLTDDEVINMLTTPSKEEIAETPVVEEIPVGFAVDEVVLITQGAYKGTEGKIIEIDLENNTVIVAVEIFGRYTPAEVSISHIQSVKEF</sequence>
<evidence type="ECO:0000259" key="8">
    <source>
        <dbReference type="SMART" id="SM00738"/>
    </source>
</evidence>
<evidence type="ECO:0000256" key="1">
    <source>
        <dbReference type="ARBA" id="ARBA00022472"/>
    </source>
</evidence>
<evidence type="ECO:0000256" key="3">
    <source>
        <dbReference type="ARBA" id="ARBA00023015"/>
    </source>
</evidence>
<evidence type="ECO:0000256" key="2">
    <source>
        <dbReference type="ARBA" id="ARBA00022814"/>
    </source>
</evidence>
<keyword evidence="1 5" id="KW-0806">Transcription termination</keyword>
<dbReference type="SMART" id="SM00739">
    <property type="entry name" value="KOW"/>
    <property type="match status" value="1"/>
</dbReference>
<dbReference type="InterPro" id="IPR010216">
    <property type="entry name" value="Transcrpt_antiterm_NusG_myco"/>
</dbReference>
<reference evidence="10 11" key="1">
    <citation type="submission" date="2017-11" db="EMBL/GenBank/DDBJ databases">
        <title>Genome sequence of Entomoplasma lucivorax PIPN-2 (ATCC 49196).</title>
        <authorList>
            <person name="Lo W.-S."/>
            <person name="Gasparich G.E."/>
            <person name="Kuo C.-H."/>
        </authorList>
    </citation>
    <scope>NUCLEOTIDE SEQUENCE [LARGE SCALE GENOMIC DNA]</scope>
    <source>
        <strain evidence="10 11">PIPN-2</strain>
    </source>
</reference>
<dbReference type="Gene3D" id="2.30.30.30">
    <property type="match status" value="1"/>
</dbReference>
<dbReference type="InterPro" id="IPR043425">
    <property type="entry name" value="NusG-like"/>
</dbReference>
<dbReference type="EMBL" id="PHNE01000001">
    <property type="protein sequence ID" value="PPE05859.1"/>
    <property type="molecule type" value="Genomic_DNA"/>
</dbReference>
<organism evidence="10 11">
    <name type="scientific">Williamsoniiplasma lucivorax</name>
    <dbReference type="NCBI Taxonomy" id="209274"/>
    <lineage>
        <taxon>Bacteria</taxon>
        <taxon>Bacillati</taxon>
        <taxon>Mycoplasmatota</taxon>
        <taxon>Mollicutes</taxon>
        <taxon>Entomoplasmatales</taxon>
        <taxon>Williamsoniiplasma</taxon>
    </lineage>
</organism>
<dbReference type="GO" id="GO:0006354">
    <property type="term" value="P:DNA-templated transcription elongation"/>
    <property type="evidence" value="ECO:0007669"/>
    <property type="project" value="UniProtKB-UniRule"/>
</dbReference>
<gene>
    <name evidence="5 10" type="primary">nusG</name>
    <name evidence="10" type="ORF">ELUCI_v1c01470</name>
</gene>
<evidence type="ECO:0000259" key="9">
    <source>
        <dbReference type="SMART" id="SM00739"/>
    </source>
</evidence>
<dbReference type="InterPro" id="IPR008991">
    <property type="entry name" value="Translation_prot_SH3-like_sf"/>
</dbReference>
<dbReference type="GO" id="GO:0005829">
    <property type="term" value="C:cytosol"/>
    <property type="evidence" value="ECO:0007669"/>
    <property type="project" value="TreeGrafter"/>
</dbReference>
<accession>A0A2S5REV6</accession>
<evidence type="ECO:0000313" key="10">
    <source>
        <dbReference type="EMBL" id="PPE05859.1"/>
    </source>
</evidence>
<dbReference type="SMART" id="SM00738">
    <property type="entry name" value="NGN"/>
    <property type="match status" value="1"/>
</dbReference>
<dbReference type="PANTHER" id="PTHR30265">
    <property type="entry name" value="RHO-INTERACTING TRANSCRIPTION TERMINATION FACTOR NUSG"/>
    <property type="match status" value="1"/>
</dbReference>
<comment type="similarity">
    <text evidence="5 7">Belongs to the NusG family.</text>
</comment>
<comment type="caution">
    <text evidence="10">The sequence shown here is derived from an EMBL/GenBank/DDBJ whole genome shotgun (WGS) entry which is preliminary data.</text>
</comment>
<dbReference type="InterPro" id="IPR001062">
    <property type="entry name" value="Transcrpt_antiterm_NusG"/>
</dbReference>
<dbReference type="SUPFAM" id="SSF82679">
    <property type="entry name" value="N-utilization substance G protein NusG, N-terminal domain"/>
    <property type="match status" value="1"/>
</dbReference>
<evidence type="ECO:0000313" key="11">
    <source>
        <dbReference type="Proteomes" id="UP000237865"/>
    </source>
</evidence>
<evidence type="ECO:0000256" key="4">
    <source>
        <dbReference type="ARBA" id="ARBA00023163"/>
    </source>
</evidence>
<dbReference type="CDD" id="cd06091">
    <property type="entry name" value="KOW_NusG"/>
    <property type="match status" value="1"/>
</dbReference>
<protein>
    <recommendedName>
        <fullName evidence="5 6">Transcription termination/antitermination protein NusG</fullName>
    </recommendedName>
</protein>
<dbReference type="RefSeq" id="WP_035026376.1">
    <property type="nucleotide sequence ID" value="NZ_PHNE01000001.1"/>
</dbReference>
<name>A0A2S5REV6_9MOLU</name>
<dbReference type="CDD" id="cd09891">
    <property type="entry name" value="NGN_Bact_1"/>
    <property type="match status" value="1"/>
</dbReference>
<evidence type="ECO:0000256" key="6">
    <source>
        <dbReference type="NCBIfam" id="TIGR01956"/>
    </source>
</evidence>
<evidence type="ECO:0000256" key="7">
    <source>
        <dbReference type="RuleBase" id="RU000538"/>
    </source>
</evidence>
<feature type="domain" description="KOW" evidence="9">
    <location>
        <begin position="140"/>
        <end position="167"/>
    </location>
</feature>
<dbReference type="PRINTS" id="PR00338">
    <property type="entry name" value="NUSGTNSCPFCT"/>
</dbReference>
<dbReference type="Pfam" id="PF00467">
    <property type="entry name" value="KOW"/>
    <property type="match status" value="1"/>
</dbReference>
<dbReference type="InterPro" id="IPR014722">
    <property type="entry name" value="Rib_uL2_dom2"/>
</dbReference>
<dbReference type="Pfam" id="PF02357">
    <property type="entry name" value="NusG"/>
    <property type="match status" value="1"/>
</dbReference>
<dbReference type="NCBIfam" id="TIGR01956">
    <property type="entry name" value="NusG_myco"/>
    <property type="match status" value="1"/>
</dbReference>
<dbReference type="InterPro" id="IPR047050">
    <property type="entry name" value="NGN"/>
</dbReference>
<evidence type="ECO:0000256" key="5">
    <source>
        <dbReference type="HAMAP-Rule" id="MF_00948"/>
    </source>
</evidence>
<dbReference type="PANTHER" id="PTHR30265:SF2">
    <property type="entry name" value="TRANSCRIPTION TERMINATION_ANTITERMINATION PROTEIN NUSG"/>
    <property type="match status" value="1"/>
</dbReference>
<keyword evidence="2 5" id="KW-0889">Transcription antitermination</keyword>
<feature type="domain" description="NusG-like N-terminal" evidence="8">
    <location>
        <begin position="15"/>
        <end position="123"/>
    </location>
</feature>
<dbReference type="HAMAP" id="MF_00948">
    <property type="entry name" value="NusG"/>
    <property type="match status" value="1"/>
</dbReference>